<reference evidence="3 4" key="1">
    <citation type="journal article" date="2007" name="Science">
        <title>Sea anemone genome reveals ancestral eumetazoan gene repertoire and genomic organization.</title>
        <authorList>
            <person name="Putnam N.H."/>
            <person name="Srivastava M."/>
            <person name="Hellsten U."/>
            <person name="Dirks B."/>
            <person name="Chapman J."/>
            <person name="Salamov A."/>
            <person name="Terry A."/>
            <person name="Shapiro H."/>
            <person name="Lindquist E."/>
            <person name="Kapitonov V.V."/>
            <person name="Jurka J."/>
            <person name="Genikhovich G."/>
            <person name="Grigoriev I.V."/>
            <person name="Lucas S.M."/>
            <person name="Steele R.E."/>
            <person name="Finnerty J.R."/>
            <person name="Technau U."/>
            <person name="Martindale M.Q."/>
            <person name="Rokhsar D.S."/>
        </authorList>
    </citation>
    <scope>NUCLEOTIDE SEQUENCE [LARGE SCALE GENOMIC DNA]</scope>
    <source>
        <strain evidence="4">CH2 X CH6</strain>
    </source>
</reference>
<dbReference type="eggNOG" id="KOG4830">
    <property type="taxonomic scope" value="Eukaryota"/>
</dbReference>
<protein>
    <recommendedName>
        <fullName evidence="5">Major facilitator superfamily domain-containing protein 12</fullName>
    </recommendedName>
</protein>
<keyword evidence="2" id="KW-1133">Transmembrane helix</keyword>
<evidence type="ECO:0000256" key="2">
    <source>
        <dbReference type="SAM" id="Phobius"/>
    </source>
</evidence>
<feature type="transmembrane region" description="Helical" evidence="2">
    <location>
        <begin position="342"/>
        <end position="365"/>
    </location>
</feature>
<proteinExistence type="inferred from homology"/>
<dbReference type="CDD" id="cd17491">
    <property type="entry name" value="MFS_MFSD12"/>
    <property type="match status" value="1"/>
</dbReference>
<dbReference type="Proteomes" id="UP000001593">
    <property type="component" value="Unassembled WGS sequence"/>
</dbReference>
<dbReference type="PhylomeDB" id="A7RFU2"/>
<comment type="similarity">
    <text evidence="1">Belongs to the major facilitator superfamily.</text>
</comment>
<dbReference type="InterPro" id="IPR039672">
    <property type="entry name" value="MFS_2"/>
</dbReference>
<dbReference type="AlphaFoldDB" id="A7RFU2"/>
<accession>A7RFU2</accession>
<dbReference type="EMBL" id="DS469508">
    <property type="protein sequence ID" value="EDO49663.1"/>
    <property type="molecule type" value="Genomic_DNA"/>
</dbReference>
<feature type="non-terminal residue" evidence="3">
    <location>
        <position position="1"/>
    </location>
</feature>
<evidence type="ECO:0000256" key="1">
    <source>
        <dbReference type="ARBA" id="ARBA00008335"/>
    </source>
</evidence>
<feature type="transmembrane region" description="Helical" evidence="2">
    <location>
        <begin position="317"/>
        <end position="336"/>
    </location>
</feature>
<feature type="transmembrane region" description="Helical" evidence="2">
    <location>
        <begin position="112"/>
        <end position="133"/>
    </location>
</feature>
<keyword evidence="2" id="KW-0812">Transmembrane</keyword>
<gene>
    <name evidence="3" type="ORF">NEMVEDRAFT_v1g80169</name>
</gene>
<feature type="transmembrane region" description="Helical" evidence="2">
    <location>
        <begin position="76"/>
        <end position="92"/>
    </location>
</feature>
<dbReference type="FunFam" id="1.20.1250.20:FF:000431">
    <property type="entry name" value="Predicted protein"/>
    <property type="match status" value="1"/>
</dbReference>
<dbReference type="GO" id="GO:0008643">
    <property type="term" value="P:carbohydrate transport"/>
    <property type="evidence" value="ECO:0007669"/>
    <property type="project" value="InterPro"/>
</dbReference>
<feature type="transmembrane region" description="Helical" evidence="2">
    <location>
        <begin position="153"/>
        <end position="170"/>
    </location>
</feature>
<evidence type="ECO:0000313" key="3">
    <source>
        <dbReference type="EMBL" id="EDO49663.1"/>
    </source>
</evidence>
<dbReference type="FunFam" id="1.20.1250.20:FF:001041">
    <property type="entry name" value="Predicted protein"/>
    <property type="match status" value="1"/>
</dbReference>
<keyword evidence="4" id="KW-1185">Reference proteome</keyword>
<sequence>RFAYGVGHVFNDLCIQAWFSYSLIYFTKVMGLSAVNAGYIFLASQLADAFSTPFIGYLCDRQITKIVGERYGNKKIWHLFGCVGIAIVWPFLFSPCLMCDENTEEWQKTTYFGILTLIFNICWPMVEISHLSLMPHVARRTKDAIELSAIRSAMKLGCGVYVYVVTWILLKDNKETQIDASLSRFKSTPVFFFFQYQTIIVLITGGIFALVFHWGVDETTRHREMQNGKKYPPSLLGVKKSIKEWFKSADFYVMMVIYFTTQNTTNLIQTYFPIYLTETMHFPKEAIAYFPLLILVFGIIASAAVKPLTKKFSNRVLYCASAVVVIASEAWMFFNPQESRDAIYAPTILLGCGVSIMVVTSLAMVSDLIGDDKESSGVVYSVMSFVDKLSLGLIVLGLQENTPENHG</sequence>
<dbReference type="GO" id="GO:0015293">
    <property type="term" value="F:symporter activity"/>
    <property type="evidence" value="ECO:0007669"/>
    <property type="project" value="InterPro"/>
</dbReference>
<dbReference type="InParanoid" id="A7RFU2"/>
<dbReference type="Gene3D" id="1.20.1250.20">
    <property type="entry name" value="MFS general substrate transporter like domains"/>
    <property type="match status" value="2"/>
</dbReference>
<dbReference type="GO" id="GO:0005886">
    <property type="term" value="C:plasma membrane"/>
    <property type="evidence" value="ECO:0000318"/>
    <property type="project" value="GO_Central"/>
</dbReference>
<organism evidence="3 4">
    <name type="scientific">Nematostella vectensis</name>
    <name type="common">Starlet sea anemone</name>
    <dbReference type="NCBI Taxonomy" id="45351"/>
    <lineage>
        <taxon>Eukaryota</taxon>
        <taxon>Metazoa</taxon>
        <taxon>Cnidaria</taxon>
        <taxon>Anthozoa</taxon>
        <taxon>Hexacorallia</taxon>
        <taxon>Actiniaria</taxon>
        <taxon>Edwardsiidae</taxon>
        <taxon>Nematostella</taxon>
    </lineage>
</organism>
<feature type="transmembrane region" description="Helical" evidence="2">
    <location>
        <begin position="190"/>
        <end position="216"/>
    </location>
</feature>
<feature type="transmembrane region" description="Helical" evidence="2">
    <location>
        <begin position="286"/>
        <end position="305"/>
    </location>
</feature>
<dbReference type="GO" id="GO:0033229">
    <property type="term" value="F:cysteine transmembrane transporter activity"/>
    <property type="evidence" value="ECO:0000318"/>
    <property type="project" value="GO_Central"/>
</dbReference>
<dbReference type="PANTHER" id="PTHR11328">
    <property type="entry name" value="MAJOR FACILITATOR SUPERFAMILY DOMAIN-CONTAINING PROTEIN"/>
    <property type="match status" value="1"/>
</dbReference>
<dbReference type="HOGENOM" id="CLU_030068_1_1_1"/>
<dbReference type="InterPro" id="IPR036259">
    <property type="entry name" value="MFS_trans_sf"/>
</dbReference>
<feature type="transmembrane region" description="Helical" evidence="2">
    <location>
        <begin position="377"/>
        <end position="398"/>
    </location>
</feature>
<dbReference type="Pfam" id="PF13347">
    <property type="entry name" value="MFS_2"/>
    <property type="match status" value="1"/>
</dbReference>
<name>A7RFU2_NEMVE</name>
<evidence type="ECO:0000313" key="4">
    <source>
        <dbReference type="Proteomes" id="UP000001593"/>
    </source>
</evidence>
<dbReference type="SUPFAM" id="SSF103473">
    <property type="entry name" value="MFS general substrate transporter"/>
    <property type="match status" value="1"/>
</dbReference>
<dbReference type="GO" id="GO:1903712">
    <property type="term" value="P:cysteine transmembrane transport"/>
    <property type="evidence" value="ECO:0000318"/>
    <property type="project" value="GO_Central"/>
</dbReference>
<keyword evidence="2" id="KW-0472">Membrane</keyword>
<evidence type="ECO:0008006" key="5">
    <source>
        <dbReference type="Google" id="ProtNLM"/>
    </source>
</evidence>
<dbReference type="PANTHER" id="PTHR11328:SF28">
    <property type="entry name" value="MAJOR FACILITATOR SUPERFAMILY DOMAIN-CONTAINING PROTEIN 12"/>
    <property type="match status" value="1"/>
</dbReference>
<dbReference type="OMA" id="CDENTEE"/>